<protein>
    <submittedName>
        <fullName evidence="1">Uncharacterized protein</fullName>
    </submittedName>
</protein>
<dbReference type="EMBL" id="JBEPNJ010000018">
    <property type="protein sequence ID" value="MET3773869.1"/>
    <property type="molecule type" value="Genomic_DNA"/>
</dbReference>
<proteinExistence type="predicted"/>
<organism evidence="1 2">
    <name type="scientific">Arthrobacter nitrophenolicus</name>
    <dbReference type="NCBI Taxonomy" id="683150"/>
    <lineage>
        <taxon>Bacteria</taxon>
        <taxon>Bacillati</taxon>
        <taxon>Actinomycetota</taxon>
        <taxon>Actinomycetes</taxon>
        <taxon>Micrococcales</taxon>
        <taxon>Micrococcaceae</taxon>
        <taxon>Arthrobacter</taxon>
    </lineage>
</organism>
<comment type="caution">
    <text evidence="1">The sequence shown here is derived from an EMBL/GenBank/DDBJ whole genome shotgun (WGS) entry which is preliminary data.</text>
</comment>
<dbReference type="Proteomes" id="UP001549207">
    <property type="component" value="Unassembled WGS sequence"/>
</dbReference>
<evidence type="ECO:0000313" key="1">
    <source>
        <dbReference type="EMBL" id="MET3773869.1"/>
    </source>
</evidence>
<reference evidence="1" key="1">
    <citation type="submission" date="2024-06" db="EMBL/GenBank/DDBJ databases">
        <title>Genomic Encyclopedia of Type Strains, Phase IV (KMG-IV): sequencing the most valuable type-strain genomes for metagenomic binning, comparative biology and taxonomic classification.</title>
        <authorList>
            <person name="Goeker M."/>
        </authorList>
    </citation>
    <scope>NUCLEOTIDE SEQUENCE</scope>
    <source>
        <strain evidence="1">SJCon</strain>
    </source>
</reference>
<keyword evidence="2" id="KW-1185">Reference proteome</keyword>
<sequence length="51" mass="5474">MSGIPDIASDCSNGRRRAYLVDETSPLPVVQPAREGWSGMARPVPPAPPRD</sequence>
<gene>
    <name evidence="1" type="ORF">ABIC98_003535</name>
</gene>
<evidence type="ECO:0000313" key="2">
    <source>
        <dbReference type="Proteomes" id="UP001549207"/>
    </source>
</evidence>
<name>A0ACC6TJJ4_9MICC</name>
<accession>A0ACC6TJJ4</accession>